<accession>A0A1D1W262</accession>
<proteinExistence type="predicted"/>
<dbReference type="SUPFAM" id="SSF57850">
    <property type="entry name" value="RING/U-box"/>
    <property type="match status" value="1"/>
</dbReference>
<keyword evidence="5" id="KW-0812">Transmembrane</keyword>
<evidence type="ECO:0000313" key="8">
    <source>
        <dbReference type="Proteomes" id="UP000186922"/>
    </source>
</evidence>
<keyword evidence="2" id="KW-0862">Zinc</keyword>
<dbReference type="GO" id="GO:0008270">
    <property type="term" value="F:zinc ion binding"/>
    <property type="evidence" value="ECO:0007669"/>
    <property type="project" value="UniProtKB-KW"/>
</dbReference>
<keyword evidence="1 3" id="KW-0479">Metal-binding</keyword>
<dbReference type="AlphaFoldDB" id="A0A1D1W262"/>
<feature type="transmembrane region" description="Helical" evidence="5">
    <location>
        <begin position="7"/>
        <end position="23"/>
    </location>
</feature>
<feature type="transmembrane region" description="Helical" evidence="5">
    <location>
        <begin position="29"/>
        <end position="47"/>
    </location>
</feature>
<dbReference type="InterPro" id="IPR001841">
    <property type="entry name" value="Znf_RING"/>
</dbReference>
<evidence type="ECO:0000256" key="1">
    <source>
        <dbReference type="ARBA" id="ARBA00022771"/>
    </source>
</evidence>
<protein>
    <recommendedName>
        <fullName evidence="6">RING-type domain-containing protein</fullName>
    </recommendedName>
</protein>
<dbReference type="PROSITE" id="PS50089">
    <property type="entry name" value="ZF_RING_2"/>
    <property type="match status" value="1"/>
</dbReference>
<dbReference type="InterPro" id="IPR013083">
    <property type="entry name" value="Znf_RING/FYVE/PHD"/>
</dbReference>
<feature type="domain" description="RING-type" evidence="6">
    <location>
        <begin position="113"/>
        <end position="154"/>
    </location>
</feature>
<dbReference type="Gene3D" id="3.30.40.10">
    <property type="entry name" value="Zinc/RING finger domain, C3HC4 (zinc finger)"/>
    <property type="match status" value="1"/>
</dbReference>
<comment type="caution">
    <text evidence="7">The sequence shown here is derived from an EMBL/GenBank/DDBJ whole genome shotgun (WGS) entry which is preliminary data.</text>
</comment>
<dbReference type="EMBL" id="BDGG01000011">
    <property type="protein sequence ID" value="GAV04999.1"/>
    <property type="molecule type" value="Genomic_DNA"/>
</dbReference>
<evidence type="ECO:0000256" key="5">
    <source>
        <dbReference type="SAM" id="Phobius"/>
    </source>
</evidence>
<reference evidence="7 8" key="1">
    <citation type="journal article" date="2016" name="Nat. Commun.">
        <title>Extremotolerant tardigrade genome and improved radiotolerance of human cultured cells by tardigrade-unique protein.</title>
        <authorList>
            <person name="Hashimoto T."/>
            <person name="Horikawa D.D."/>
            <person name="Saito Y."/>
            <person name="Kuwahara H."/>
            <person name="Kozuka-Hata H."/>
            <person name="Shin-I T."/>
            <person name="Minakuchi Y."/>
            <person name="Ohishi K."/>
            <person name="Motoyama A."/>
            <person name="Aizu T."/>
            <person name="Enomoto A."/>
            <person name="Kondo K."/>
            <person name="Tanaka S."/>
            <person name="Hara Y."/>
            <person name="Koshikawa S."/>
            <person name="Sagara H."/>
            <person name="Miura T."/>
            <person name="Yokobori S."/>
            <person name="Miyagawa K."/>
            <person name="Suzuki Y."/>
            <person name="Kubo T."/>
            <person name="Oyama M."/>
            <person name="Kohara Y."/>
            <person name="Fujiyama A."/>
            <person name="Arakawa K."/>
            <person name="Katayama T."/>
            <person name="Toyoda A."/>
            <person name="Kunieda T."/>
        </authorList>
    </citation>
    <scope>NUCLEOTIDE SEQUENCE [LARGE SCALE GENOMIC DNA]</scope>
    <source>
        <strain evidence="7 8">YOKOZUNA-1</strain>
    </source>
</reference>
<evidence type="ECO:0000256" key="4">
    <source>
        <dbReference type="SAM" id="Coils"/>
    </source>
</evidence>
<keyword evidence="4" id="KW-0175">Coiled coil</keyword>
<evidence type="ECO:0000313" key="7">
    <source>
        <dbReference type="EMBL" id="GAV04999.1"/>
    </source>
</evidence>
<evidence type="ECO:0000256" key="3">
    <source>
        <dbReference type="PROSITE-ProRule" id="PRU00175"/>
    </source>
</evidence>
<keyword evidence="1 3" id="KW-0863">Zinc-finger</keyword>
<dbReference type="Proteomes" id="UP000186922">
    <property type="component" value="Unassembled WGS sequence"/>
</dbReference>
<sequence>MFFTTKGMIVGGVVAVVVFAFFWNSDTFYKTACMILCLIAIGVLIRATDLQRDKLQALINELRTEQHNQIQIQQEIDDLEVQIMQKLKERQRVAARGLDLPRENVRSLPDVECVVCCTNNPIVVIVPCGHTKSCARCIQLIVDKPEIATCPYCQSVIEDCVRVFG</sequence>
<dbReference type="OrthoDB" id="1711136at2759"/>
<keyword evidence="5" id="KW-1133">Transmembrane helix</keyword>
<evidence type="ECO:0000256" key="2">
    <source>
        <dbReference type="ARBA" id="ARBA00022833"/>
    </source>
</evidence>
<name>A0A1D1W262_RAMVA</name>
<organism evidence="7 8">
    <name type="scientific">Ramazzottius varieornatus</name>
    <name type="common">Water bear</name>
    <name type="synonym">Tardigrade</name>
    <dbReference type="NCBI Taxonomy" id="947166"/>
    <lineage>
        <taxon>Eukaryota</taxon>
        <taxon>Metazoa</taxon>
        <taxon>Ecdysozoa</taxon>
        <taxon>Tardigrada</taxon>
        <taxon>Eutardigrada</taxon>
        <taxon>Parachela</taxon>
        <taxon>Hypsibioidea</taxon>
        <taxon>Ramazzottiidae</taxon>
        <taxon>Ramazzottius</taxon>
    </lineage>
</organism>
<feature type="coiled-coil region" evidence="4">
    <location>
        <begin position="45"/>
        <end position="96"/>
    </location>
</feature>
<dbReference type="Pfam" id="PF13920">
    <property type="entry name" value="zf-C3HC4_3"/>
    <property type="match status" value="1"/>
</dbReference>
<gene>
    <name evidence="7" type="primary">RvY_15191-1</name>
    <name evidence="7" type="synonym">RvY_15191.1</name>
    <name evidence="7" type="ORF">RvY_15191</name>
</gene>
<keyword evidence="5" id="KW-0472">Membrane</keyword>
<evidence type="ECO:0000259" key="6">
    <source>
        <dbReference type="PROSITE" id="PS50089"/>
    </source>
</evidence>
<keyword evidence="8" id="KW-1185">Reference proteome</keyword>